<feature type="region of interest" description="Disordered" evidence="1">
    <location>
        <begin position="161"/>
        <end position="220"/>
    </location>
</feature>
<dbReference type="EMBL" id="AVOT02061514">
    <property type="protein sequence ID" value="MBW0554730.1"/>
    <property type="molecule type" value="Genomic_DNA"/>
</dbReference>
<organism evidence="2 3">
    <name type="scientific">Austropuccinia psidii MF-1</name>
    <dbReference type="NCBI Taxonomy" id="1389203"/>
    <lineage>
        <taxon>Eukaryota</taxon>
        <taxon>Fungi</taxon>
        <taxon>Dikarya</taxon>
        <taxon>Basidiomycota</taxon>
        <taxon>Pucciniomycotina</taxon>
        <taxon>Pucciniomycetes</taxon>
        <taxon>Pucciniales</taxon>
        <taxon>Sphaerophragmiaceae</taxon>
        <taxon>Austropuccinia</taxon>
    </lineage>
</organism>
<feature type="compositionally biased region" description="Polar residues" evidence="1">
    <location>
        <begin position="176"/>
        <end position="191"/>
    </location>
</feature>
<dbReference type="AlphaFoldDB" id="A0A9Q3J230"/>
<feature type="compositionally biased region" description="Polar residues" evidence="1">
    <location>
        <begin position="46"/>
        <end position="56"/>
    </location>
</feature>
<evidence type="ECO:0000313" key="3">
    <source>
        <dbReference type="Proteomes" id="UP000765509"/>
    </source>
</evidence>
<feature type="region of interest" description="Disordered" evidence="1">
    <location>
        <begin position="1"/>
        <end position="56"/>
    </location>
</feature>
<feature type="compositionally biased region" description="Polar residues" evidence="1">
    <location>
        <begin position="209"/>
        <end position="220"/>
    </location>
</feature>
<accession>A0A9Q3J230</accession>
<comment type="caution">
    <text evidence="2">The sequence shown here is derived from an EMBL/GenBank/DDBJ whole genome shotgun (WGS) entry which is preliminary data.</text>
</comment>
<sequence length="237" mass="26688">MVHNRNRSNYSIQPDGYGQGRGMTRARSGKYSSRKTCLEDARVSPHSPTSVPTNFDVNVEPELNEVNILRAEPFQGGKNQNISVPIQKLVQRSKRRGVGNIPKPLEGGHELLLTHEELSGSEEDLRNIRGVEPTALQRQGQKDKELVEEPKSFIHIQEEVAGNDSRFGERRPNGFYQIQDSSRSVQRQAQRTSEKAERSQEASRKSQLEHTLTTGVQDPQIGAFSSGQCLQYGQEFY</sequence>
<protein>
    <submittedName>
        <fullName evidence="2">Uncharacterized protein</fullName>
    </submittedName>
</protein>
<evidence type="ECO:0000313" key="2">
    <source>
        <dbReference type="EMBL" id="MBW0554730.1"/>
    </source>
</evidence>
<reference evidence="2" key="1">
    <citation type="submission" date="2021-03" db="EMBL/GenBank/DDBJ databases">
        <title>Draft genome sequence of rust myrtle Austropuccinia psidii MF-1, a brazilian biotype.</title>
        <authorList>
            <person name="Quecine M.C."/>
            <person name="Pachon D.M.R."/>
            <person name="Bonatelli M.L."/>
            <person name="Correr F.H."/>
            <person name="Franceschini L.M."/>
            <person name="Leite T.F."/>
            <person name="Margarido G.R.A."/>
            <person name="Almeida C.A."/>
            <person name="Ferrarezi J.A."/>
            <person name="Labate C.A."/>
        </authorList>
    </citation>
    <scope>NUCLEOTIDE SEQUENCE</scope>
    <source>
        <strain evidence="2">MF-1</strain>
    </source>
</reference>
<proteinExistence type="predicted"/>
<gene>
    <name evidence="2" type="ORF">O181_094445</name>
</gene>
<evidence type="ECO:0000256" key="1">
    <source>
        <dbReference type="SAM" id="MobiDB-lite"/>
    </source>
</evidence>
<feature type="compositionally biased region" description="Basic and acidic residues" evidence="1">
    <location>
        <begin position="192"/>
        <end position="208"/>
    </location>
</feature>
<dbReference type="Proteomes" id="UP000765509">
    <property type="component" value="Unassembled WGS sequence"/>
</dbReference>
<name>A0A9Q3J230_9BASI</name>
<keyword evidence="3" id="KW-1185">Reference proteome</keyword>